<gene>
    <name evidence="1" type="ORF">LOY88_002897</name>
</gene>
<comment type="caution">
    <text evidence="1">The sequence shown here is derived from an EMBL/GenBank/DDBJ whole genome shotgun (WGS) entry which is preliminary data.</text>
</comment>
<proteinExistence type="predicted"/>
<dbReference type="EMBL" id="JALBCA010000036">
    <property type="protein sequence ID" value="KAI2387753.1"/>
    <property type="molecule type" value="Genomic_DNA"/>
</dbReference>
<accession>A0ACB8UXQ9</accession>
<name>A0ACB8UXQ9_9EURO</name>
<reference evidence="1" key="1">
    <citation type="journal article" date="2022" name="bioRxiv">
        <title>Population genetic analysis of Ophidiomyces ophidiicola, the causative agent of snake fungal disease, indicates recent introductions to the USA.</title>
        <authorList>
            <person name="Ladner J.T."/>
            <person name="Palmer J.M."/>
            <person name="Ettinger C.L."/>
            <person name="Stajich J.E."/>
            <person name="Farrell T.M."/>
            <person name="Glorioso B.M."/>
            <person name="Lawson B."/>
            <person name="Price S.J."/>
            <person name="Stengle A.G."/>
            <person name="Grear D.A."/>
            <person name="Lorch J.M."/>
        </authorList>
    </citation>
    <scope>NUCLEOTIDE SEQUENCE</scope>
    <source>
        <strain evidence="1">NWHC 24266-5</strain>
    </source>
</reference>
<evidence type="ECO:0000313" key="1">
    <source>
        <dbReference type="EMBL" id="KAI2387753.1"/>
    </source>
</evidence>
<protein>
    <submittedName>
        <fullName evidence="1">Uncharacterized protein</fullName>
    </submittedName>
</protein>
<organism evidence="1">
    <name type="scientific">Ophidiomyces ophidiicola</name>
    <dbReference type="NCBI Taxonomy" id="1387563"/>
    <lineage>
        <taxon>Eukaryota</taxon>
        <taxon>Fungi</taxon>
        <taxon>Dikarya</taxon>
        <taxon>Ascomycota</taxon>
        <taxon>Pezizomycotina</taxon>
        <taxon>Eurotiomycetes</taxon>
        <taxon>Eurotiomycetidae</taxon>
        <taxon>Onygenales</taxon>
        <taxon>Onygenaceae</taxon>
        <taxon>Ophidiomyces</taxon>
    </lineage>
</organism>
<sequence length="323" mass="35173">MASQSFESRKQKILEALALPDEEYVDLSPKGSVDAGILDLIRDINRLDGLVTTSSCAGRVSVFAEGGSTPTETPEDDERQDDGPSGDADIRKESWKFASTGGKGSGTWQFVSHDPVTIGDSESFLHDLFGLHPGNGAFDVENSKELTLVRFHFEPMILHVMAKSLVHAKPVLAAASNAGFRESGIQSLRCLDDSTACPIVAVRSSGLALESIIGYVERSNISHKQVAHSLVSESYLRMMVSIANQRFQVNLERMGRFRTKLLAQSLGSSSVQSGHTAWEDSSLRRERKRAEGLKKREMLRQAAKPGSPTHESEDGLPLAFMAA</sequence>